<comment type="caution">
    <text evidence="3">The sequence shown here is derived from an EMBL/GenBank/DDBJ whole genome shotgun (WGS) entry which is preliminary data.</text>
</comment>
<reference evidence="3 4" key="1">
    <citation type="journal article" date="2018" name="Nat. Ecol. Evol.">
        <title>Genomic signatures of mitonuclear coevolution across populations of Tigriopus californicus.</title>
        <authorList>
            <person name="Barreto F.S."/>
            <person name="Watson E.T."/>
            <person name="Lima T.G."/>
            <person name="Willett C.S."/>
            <person name="Edmands S."/>
            <person name="Li W."/>
            <person name="Burton R.S."/>
        </authorList>
    </citation>
    <scope>NUCLEOTIDE SEQUENCE [LARGE SCALE GENOMIC DNA]</scope>
    <source>
        <strain evidence="3 4">San Diego</strain>
    </source>
</reference>
<evidence type="ECO:0000256" key="2">
    <source>
        <dbReference type="SAM" id="MobiDB-lite"/>
    </source>
</evidence>
<keyword evidence="4" id="KW-1185">Reference proteome</keyword>
<evidence type="ECO:0000256" key="1">
    <source>
        <dbReference type="SAM" id="Coils"/>
    </source>
</evidence>
<feature type="region of interest" description="Disordered" evidence="2">
    <location>
        <begin position="19"/>
        <end position="45"/>
    </location>
</feature>
<name>A0A553PDD7_TIGCA</name>
<proteinExistence type="predicted"/>
<gene>
    <name evidence="3" type="ORF">TCAL_12120</name>
</gene>
<evidence type="ECO:0000313" key="4">
    <source>
        <dbReference type="Proteomes" id="UP000318571"/>
    </source>
</evidence>
<evidence type="ECO:0000313" key="3">
    <source>
        <dbReference type="EMBL" id="TRY75698.1"/>
    </source>
</evidence>
<dbReference type="Proteomes" id="UP000318571">
    <property type="component" value="Chromosome 2"/>
</dbReference>
<protein>
    <submittedName>
        <fullName evidence="3">Uncharacterized protein</fullName>
    </submittedName>
</protein>
<dbReference type="EMBL" id="VCGU01000005">
    <property type="protein sequence ID" value="TRY75698.1"/>
    <property type="molecule type" value="Genomic_DNA"/>
</dbReference>
<accession>A0A553PDD7</accession>
<sequence>MSGSMGSIMMNWTSELLKQTKKRKRQQMKIQLPKQKDATDSQEQTVQTEIGELSCEECQIKEAKMSVQREQLSGLEADKSALHGKFVRTQQSLGEAMERETKLRSENEVMALENAQSKYELKELRLEMEESLLKSEQDHEHQIQVLEQVMTEKDTDWKHRQESLHQDLQNALRTNIDLSNFENMSRTQLEQEIGSLRTVIDLRLKEIHELRRVNGELSHKLERHYWLENELSKTRHRVEEMNLVIQNKMVAEKELIDMTEGLTNDLAKARNEILTLKRNLENKQFIQSNQEFISPALDQMQLMQHRNQHQKLWEEGW</sequence>
<organism evidence="3 4">
    <name type="scientific">Tigriopus californicus</name>
    <name type="common">Marine copepod</name>
    <dbReference type="NCBI Taxonomy" id="6832"/>
    <lineage>
        <taxon>Eukaryota</taxon>
        <taxon>Metazoa</taxon>
        <taxon>Ecdysozoa</taxon>
        <taxon>Arthropoda</taxon>
        <taxon>Crustacea</taxon>
        <taxon>Multicrustacea</taxon>
        <taxon>Hexanauplia</taxon>
        <taxon>Copepoda</taxon>
        <taxon>Harpacticoida</taxon>
        <taxon>Harpacticidae</taxon>
        <taxon>Tigriopus</taxon>
    </lineage>
</organism>
<feature type="coiled-coil region" evidence="1">
    <location>
        <begin position="259"/>
        <end position="286"/>
    </location>
</feature>
<dbReference type="OMA" id="HYWLENE"/>
<dbReference type="AlphaFoldDB" id="A0A553PDD7"/>
<keyword evidence="1" id="KW-0175">Coiled coil</keyword>